<reference evidence="1" key="2">
    <citation type="submission" date="2020-09" db="EMBL/GenBank/DDBJ databases">
        <authorList>
            <person name="Sun Q."/>
            <person name="Zhou Y."/>
        </authorList>
    </citation>
    <scope>NUCLEOTIDE SEQUENCE</scope>
    <source>
        <strain evidence="1">CGMCC 1.15082</strain>
    </source>
</reference>
<gene>
    <name evidence="1" type="ORF">GCM10011491_37130</name>
</gene>
<protein>
    <submittedName>
        <fullName evidence="1">Uncharacterized protein</fullName>
    </submittedName>
</protein>
<dbReference type="EMBL" id="BMHH01000019">
    <property type="protein sequence ID" value="GGB05624.1"/>
    <property type="molecule type" value="Genomic_DNA"/>
</dbReference>
<comment type="caution">
    <text evidence="1">The sequence shown here is derived from an EMBL/GenBank/DDBJ whole genome shotgun (WGS) entry which is preliminary data.</text>
</comment>
<accession>A0A916SLX6</accession>
<sequence length="132" mass="15467">MKIEVSHHIDASEPDAEGFHTYHYEYDVYRFSDGDTTYLGRAYTDEPDCASFQGRSQAGRDYRLTTHDLHHPLFNEAAEHLRKLGKTNLSWLKDRVGYVSIDCDRDIGPVTSPSRIRRWLCQLRGRFSRLFR</sequence>
<name>A0A916SLX6_9HYPH</name>
<keyword evidence="2" id="KW-1185">Reference proteome</keyword>
<reference evidence="1" key="1">
    <citation type="journal article" date="2014" name="Int. J. Syst. Evol. Microbiol.">
        <title>Complete genome sequence of Corynebacterium casei LMG S-19264T (=DSM 44701T), isolated from a smear-ripened cheese.</title>
        <authorList>
            <consortium name="US DOE Joint Genome Institute (JGI-PGF)"/>
            <person name="Walter F."/>
            <person name="Albersmeier A."/>
            <person name="Kalinowski J."/>
            <person name="Ruckert C."/>
        </authorList>
    </citation>
    <scope>NUCLEOTIDE SEQUENCE</scope>
    <source>
        <strain evidence="1">CGMCC 1.15082</strain>
    </source>
</reference>
<evidence type="ECO:0000313" key="1">
    <source>
        <dbReference type="EMBL" id="GGB05624.1"/>
    </source>
</evidence>
<dbReference type="AlphaFoldDB" id="A0A916SLX6"/>
<dbReference type="Proteomes" id="UP000646478">
    <property type="component" value="Unassembled WGS sequence"/>
</dbReference>
<dbReference type="RefSeq" id="WP_188825685.1">
    <property type="nucleotide sequence ID" value="NZ_BMHH01000019.1"/>
</dbReference>
<evidence type="ECO:0000313" key="2">
    <source>
        <dbReference type="Proteomes" id="UP000646478"/>
    </source>
</evidence>
<organism evidence="1 2">
    <name type="scientific">Brucella endophytica</name>
    <dbReference type="NCBI Taxonomy" id="1963359"/>
    <lineage>
        <taxon>Bacteria</taxon>
        <taxon>Pseudomonadati</taxon>
        <taxon>Pseudomonadota</taxon>
        <taxon>Alphaproteobacteria</taxon>
        <taxon>Hyphomicrobiales</taxon>
        <taxon>Brucellaceae</taxon>
        <taxon>Brucella/Ochrobactrum group</taxon>
        <taxon>Brucella</taxon>
    </lineage>
</organism>
<proteinExistence type="predicted"/>